<sequence length="375" mass="38937">MAIDTSVEADPSQIDSSVASLNAAKDSLDDYVDNLSDVRRSTSDALEGETHDASVNKISTAIDSLLECANSLGRFTTALTTFSGTIRGIRNDFAQARSTASGNGLIVTGDVINEPTPPVGDPSPAEIAEYNRKVTAYNAAGETAYQLRQSEQEAHETMDSACEDQLNFLEELIKSLFPPGLGLALAPWAFSRAKNLGKAAQWLPMDSRFRFAPRGAGGKFVSPKSMGTFERLSSMTKAKNWVAKSGQAGSTAAKISKGASKILSHPATKWVGRGMNVLSAGLKGYEQYQADAHNPQMGEGERIARAGTRAAVSGVSSWAGATAGAKIGGMIGTFGGPVGILAGSLIGGAIGGLAASKFGDAVGDSALSLVSKLFH</sequence>
<name>A0ABY0V5F5_9ACTO</name>
<reference evidence="1 2" key="1">
    <citation type="submission" date="2016-10" db="EMBL/GenBank/DDBJ databases">
        <authorList>
            <person name="Varghese N."/>
            <person name="Submissions S."/>
        </authorList>
    </citation>
    <scope>NUCLEOTIDE SEQUENCE [LARGE SCALE GENOMIC DNA]</scope>
    <source>
        <strain evidence="1 2">DSM 9169</strain>
    </source>
</reference>
<evidence type="ECO:0008006" key="3">
    <source>
        <dbReference type="Google" id="ProtNLM"/>
    </source>
</evidence>
<evidence type="ECO:0000313" key="1">
    <source>
        <dbReference type="EMBL" id="SDT86811.1"/>
    </source>
</evidence>
<dbReference type="EMBL" id="LT629792">
    <property type="protein sequence ID" value="SDT86811.1"/>
    <property type="molecule type" value="Genomic_DNA"/>
</dbReference>
<accession>A0ABY0V5F5</accession>
<dbReference type="Proteomes" id="UP000198976">
    <property type="component" value="Chromosome I"/>
</dbReference>
<dbReference type="RefSeq" id="WP_092648239.1">
    <property type="nucleotide sequence ID" value="NZ_LT629792.1"/>
</dbReference>
<organism evidence="1 2">
    <name type="scientific">Schaalia radingae</name>
    <dbReference type="NCBI Taxonomy" id="131110"/>
    <lineage>
        <taxon>Bacteria</taxon>
        <taxon>Bacillati</taxon>
        <taxon>Actinomycetota</taxon>
        <taxon>Actinomycetes</taxon>
        <taxon>Actinomycetales</taxon>
        <taxon>Actinomycetaceae</taxon>
        <taxon>Schaalia</taxon>
    </lineage>
</organism>
<keyword evidence="2" id="KW-1185">Reference proteome</keyword>
<evidence type="ECO:0000313" key="2">
    <source>
        <dbReference type="Proteomes" id="UP000198976"/>
    </source>
</evidence>
<gene>
    <name evidence="1" type="ORF">SAMN04489714_0354</name>
</gene>
<proteinExistence type="predicted"/>
<protein>
    <recommendedName>
        <fullName evidence="3">LXG domain of WXG superfamily protein</fullName>
    </recommendedName>
</protein>